<dbReference type="GO" id="GO:0003677">
    <property type="term" value="F:DNA binding"/>
    <property type="evidence" value="ECO:0007669"/>
    <property type="project" value="UniProtKB-KW"/>
</dbReference>
<keyword evidence="1" id="KW-0238">DNA-binding</keyword>
<dbReference type="Proteomes" id="UP001366085">
    <property type="component" value="Unassembled WGS sequence"/>
</dbReference>
<dbReference type="SUPFAM" id="SSF47729">
    <property type="entry name" value="IHF-like DNA-binding proteins"/>
    <property type="match status" value="1"/>
</dbReference>
<evidence type="ECO:0000313" key="2">
    <source>
        <dbReference type="Proteomes" id="UP001366085"/>
    </source>
</evidence>
<reference evidence="1 2" key="1">
    <citation type="submission" date="2024-02" db="EMBL/GenBank/DDBJ databases">
        <authorList>
            <person name="Saticioglu I.B."/>
        </authorList>
    </citation>
    <scope>NUCLEOTIDE SEQUENCE [LARGE SCALE GENOMIC DNA]</scope>
    <source>
        <strain evidence="1 2">Mu-43</strain>
    </source>
</reference>
<dbReference type="Gene3D" id="4.10.520.10">
    <property type="entry name" value="IHF-like DNA-binding proteins"/>
    <property type="match status" value="1"/>
</dbReference>
<dbReference type="InterPro" id="IPR010992">
    <property type="entry name" value="IHF-like_DNA-bd_dom_sf"/>
</dbReference>
<dbReference type="RefSeq" id="WP_337322033.1">
    <property type="nucleotide sequence ID" value="NZ_JBBDGN010000021.1"/>
</dbReference>
<evidence type="ECO:0000313" key="1">
    <source>
        <dbReference type="EMBL" id="MEJ1092980.1"/>
    </source>
</evidence>
<gene>
    <name evidence="1" type="ORF">WDU93_14930</name>
</gene>
<keyword evidence="2" id="KW-1185">Reference proteome</keyword>
<name>A0ABU8LPR1_9MICO</name>
<dbReference type="EMBL" id="JBBDGN010000021">
    <property type="protein sequence ID" value="MEJ1092980.1"/>
    <property type="molecule type" value="Genomic_DNA"/>
</dbReference>
<accession>A0ABU8LPR1</accession>
<protein>
    <submittedName>
        <fullName evidence="1">HU family DNA-binding protein</fullName>
    </submittedName>
</protein>
<dbReference type="InterPro" id="IPR000119">
    <property type="entry name" value="Hist_DNA-bd"/>
</dbReference>
<proteinExistence type="predicted"/>
<comment type="caution">
    <text evidence="1">The sequence shown here is derived from an EMBL/GenBank/DDBJ whole genome shotgun (WGS) entry which is preliminary data.</text>
</comment>
<sequence length="120" mass="13430">MGKDSSGTAKPRAPRVSRREFVQRIARRTNQPVDGVQQVYDAMVAEIIELTTKGYNVTFTGFGRFYTQPHKGHRVRFADPDGTTEVPDYMTLKFSATSAINKQIKEAVGVEKAPRLLAEK</sequence>
<organism evidence="1 2">
    <name type="scientific">Microbacterium istanbulense</name>
    <dbReference type="NCBI Taxonomy" id="3122049"/>
    <lineage>
        <taxon>Bacteria</taxon>
        <taxon>Bacillati</taxon>
        <taxon>Actinomycetota</taxon>
        <taxon>Actinomycetes</taxon>
        <taxon>Micrococcales</taxon>
        <taxon>Microbacteriaceae</taxon>
        <taxon>Microbacterium</taxon>
    </lineage>
</organism>
<dbReference type="Pfam" id="PF00216">
    <property type="entry name" value="Bac_DNA_binding"/>
    <property type="match status" value="1"/>
</dbReference>